<dbReference type="Proteomes" id="UP001172681">
    <property type="component" value="Unassembled WGS sequence"/>
</dbReference>
<reference evidence="2" key="1">
    <citation type="submission" date="2022-10" db="EMBL/GenBank/DDBJ databases">
        <title>Culturing micro-colonial fungi from biological soil crusts in the Mojave desert and describing Neophaeococcomyces mojavensis, and introducing the new genera and species Taxawa tesnikishii.</title>
        <authorList>
            <person name="Kurbessoian T."/>
            <person name="Stajich J.E."/>
        </authorList>
    </citation>
    <scope>NUCLEOTIDE SEQUENCE</scope>
    <source>
        <strain evidence="2">TK_35</strain>
    </source>
</reference>
<sequence>MLALAFFTFFLVAFGVPLNGGDSSGVMARDQSAESKFQGIDWSKAVNDCNSSQLAILERASWVAVTEMLNPSNVGSVGGDNDFIFGWFFGQPKRWKTKYNSGVFNRIKNNLKYPYNFVWKGRQPNSNQDVTQRLFYTCSESSTTPTCQPGTNAYVANPAQSKDGQWAVTFCPDYWTQLEYADRLWDKKMAPRVSPSQLNIRRTYEDELICQYMQVDIMGFHNYSDPSDPNPHIGQEWDTLYGTYQPIQGAMLANNFAYLDPGTVNNKTATNLDSYSLFFLAKWVNKKYGGVWNNAQSNYWDAPDPDGVGGSPP</sequence>
<dbReference type="AlphaFoldDB" id="A0AA38XSL1"/>
<protein>
    <submittedName>
        <fullName evidence="2">Uncharacterized protein</fullName>
    </submittedName>
</protein>
<keyword evidence="1" id="KW-0732">Signal</keyword>
<gene>
    <name evidence="2" type="ORF">H2204_012319</name>
</gene>
<dbReference type="InterPro" id="IPR024079">
    <property type="entry name" value="MetalloPept_cat_dom_sf"/>
</dbReference>
<keyword evidence="3" id="KW-1185">Reference proteome</keyword>
<comment type="caution">
    <text evidence="2">The sequence shown here is derived from an EMBL/GenBank/DDBJ whole genome shotgun (WGS) entry which is preliminary data.</text>
</comment>
<name>A0AA38XSL1_9EURO</name>
<evidence type="ECO:0000313" key="2">
    <source>
        <dbReference type="EMBL" id="KAJ9620350.1"/>
    </source>
</evidence>
<accession>A0AA38XSL1</accession>
<dbReference type="Gene3D" id="3.40.390.10">
    <property type="entry name" value="Collagenase (Catalytic Domain)"/>
    <property type="match status" value="1"/>
</dbReference>
<dbReference type="GO" id="GO:0008237">
    <property type="term" value="F:metallopeptidase activity"/>
    <property type="evidence" value="ECO:0007669"/>
    <property type="project" value="InterPro"/>
</dbReference>
<dbReference type="EMBL" id="JAPDRN010000125">
    <property type="protein sequence ID" value="KAJ9620350.1"/>
    <property type="molecule type" value="Genomic_DNA"/>
</dbReference>
<feature type="chain" id="PRO_5041351666" evidence="1">
    <location>
        <begin position="16"/>
        <end position="313"/>
    </location>
</feature>
<feature type="signal peptide" evidence="1">
    <location>
        <begin position="1"/>
        <end position="15"/>
    </location>
</feature>
<proteinExistence type="predicted"/>
<evidence type="ECO:0000256" key="1">
    <source>
        <dbReference type="SAM" id="SignalP"/>
    </source>
</evidence>
<organism evidence="2 3">
    <name type="scientific">Knufia peltigerae</name>
    <dbReference type="NCBI Taxonomy" id="1002370"/>
    <lineage>
        <taxon>Eukaryota</taxon>
        <taxon>Fungi</taxon>
        <taxon>Dikarya</taxon>
        <taxon>Ascomycota</taxon>
        <taxon>Pezizomycotina</taxon>
        <taxon>Eurotiomycetes</taxon>
        <taxon>Chaetothyriomycetidae</taxon>
        <taxon>Chaetothyriales</taxon>
        <taxon>Trichomeriaceae</taxon>
        <taxon>Knufia</taxon>
    </lineage>
</organism>
<evidence type="ECO:0000313" key="3">
    <source>
        <dbReference type="Proteomes" id="UP001172681"/>
    </source>
</evidence>